<gene>
    <name evidence="1" type="ORF">ACHAWO_000915</name>
    <name evidence="2" type="ORF">ACHAWO_000916</name>
</gene>
<dbReference type="PANTHER" id="PTHR43642:SF1">
    <property type="entry name" value="HYBRID SIGNAL TRANSDUCTION HISTIDINE KINASE G"/>
    <property type="match status" value="1"/>
</dbReference>
<evidence type="ECO:0000313" key="3">
    <source>
        <dbReference type="Proteomes" id="UP001530400"/>
    </source>
</evidence>
<evidence type="ECO:0000313" key="2">
    <source>
        <dbReference type="EMBL" id="KAL3792366.1"/>
    </source>
</evidence>
<dbReference type="PANTHER" id="PTHR43642">
    <property type="entry name" value="HYBRID SIGNAL TRANSDUCTION HISTIDINE KINASE G"/>
    <property type="match status" value="1"/>
</dbReference>
<dbReference type="EMBL" id="JALLPJ020000431">
    <property type="protein sequence ID" value="KAL3792365.1"/>
    <property type="molecule type" value="Genomic_DNA"/>
</dbReference>
<dbReference type="AlphaFoldDB" id="A0ABD3PYR0"/>
<sequence length="152" mass="17561">MVDFYFGLLAFYSSRYENAQATNQTSEVKKMCDKLKWLSSHSRWNFESKMNLLTAECQYAQREIGKAIVSYDSAIKSAKEHKFDYELALAYEIAGCRVLLQRTRRREESSGNVQAVSWRVYQMGCNWEGTTLPYVPVVQPMELDSQCGGQRL</sequence>
<proteinExistence type="predicted"/>
<comment type="caution">
    <text evidence="2">The sequence shown here is derived from an EMBL/GenBank/DDBJ whole genome shotgun (WGS) entry which is preliminary data.</text>
</comment>
<dbReference type="InterPro" id="IPR053159">
    <property type="entry name" value="Hybrid_Histidine_Kinase"/>
</dbReference>
<accession>A0ABD3PYR0</accession>
<protein>
    <submittedName>
        <fullName evidence="2">Uncharacterized protein</fullName>
    </submittedName>
</protein>
<name>A0ABD3PYR0_9STRA</name>
<dbReference type="EMBL" id="JALLPJ020000431">
    <property type="protein sequence ID" value="KAL3792366.1"/>
    <property type="molecule type" value="Genomic_DNA"/>
</dbReference>
<keyword evidence="3" id="KW-1185">Reference proteome</keyword>
<evidence type="ECO:0000313" key="1">
    <source>
        <dbReference type="EMBL" id="KAL3792365.1"/>
    </source>
</evidence>
<reference evidence="2 3" key="1">
    <citation type="submission" date="2024-10" db="EMBL/GenBank/DDBJ databases">
        <title>Updated reference genomes for cyclostephanoid diatoms.</title>
        <authorList>
            <person name="Roberts W.R."/>
            <person name="Alverson A.J."/>
        </authorList>
    </citation>
    <scope>NUCLEOTIDE SEQUENCE [LARGE SCALE GENOMIC DNA]</scope>
    <source>
        <strain evidence="2 3">AJA010-31</strain>
    </source>
</reference>
<dbReference type="Proteomes" id="UP001530400">
    <property type="component" value="Unassembled WGS sequence"/>
</dbReference>
<organism evidence="2 3">
    <name type="scientific">Cyclotella atomus</name>
    <dbReference type="NCBI Taxonomy" id="382360"/>
    <lineage>
        <taxon>Eukaryota</taxon>
        <taxon>Sar</taxon>
        <taxon>Stramenopiles</taxon>
        <taxon>Ochrophyta</taxon>
        <taxon>Bacillariophyta</taxon>
        <taxon>Coscinodiscophyceae</taxon>
        <taxon>Thalassiosirophycidae</taxon>
        <taxon>Stephanodiscales</taxon>
        <taxon>Stephanodiscaceae</taxon>
        <taxon>Cyclotella</taxon>
    </lineage>
</organism>